<dbReference type="Proteomes" id="UP000070224">
    <property type="component" value="Unassembled WGS sequence"/>
</dbReference>
<reference evidence="2" key="1">
    <citation type="submission" date="2016-01" db="EMBL/GenBank/DDBJ databases">
        <authorList>
            <person name="Mitreva M."/>
            <person name="Pepin K.H."/>
            <person name="Mihindukulasuriya K.A."/>
            <person name="Fulton R."/>
            <person name="Fronick C."/>
            <person name="O'Laughlin M."/>
            <person name="Miner T."/>
            <person name="Herter B."/>
            <person name="Rosa B.A."/>
            <person name="Cordes M."/>
            <person name="Tomlinson C."/>
            <person name="Wollam A."/>
            <person name="Palsikar V.B."/>
            <person name="Mardis E.R."/>
            <person name="Wilson R.K."/>
        </authorList>
    </citation>
    <scope>NUCLEOTIDE SEQUENCE [LARGE SCALE GENOMIC DNA]</scope>
    <source>
        <strain evidence="2">KA00683</strain>
    </source>
</reference>
<organism evidence="1 2">
    <name type="scientific">Porphyromonas somerae</name>
    <dbReference type="NCBI Taxonomy" id="322095"/>
    <lineage>
        <taxon>Bacteria</taxon>
        <taxon>Pseudomonadati</taxon>
        <taxon>Bacteroidota</taxon>
        <taxon>Bacteroidia</taxon>
        <taxon>Bacteroidales</taxon>
        <taxon>Porphyromonadaceae</taxon>
        <taxon>Porphyromonas</taxon>
    </lineage>
</organism>
<dbReference type="EMBL" id="LSDK01000005">
    <property type="protein sequence ID" value="KXB78932.1"/>
    <property type="molecule type" value="Genomic_DNA"/>
</dbReference>
<dbReference type="AlphaFoldDB" id="A0A134BG52"/>
<proteinExistence type="predicted"/>
<keyword evidence="2" id="KW-1185">Reference proteome</keyword>
<evidence type="ECO:0000313" key="1">
    <source>
        <dbReference type="EMBL" id="KXB78932.1"/>
    </source>
</evidence>
<dbReference type="PATRIC" id="fig|322095.3.peg.60"/>
<accession>A0A134BG52</accession>
<evidence type="ECO:0000313" key="2">
    <source>
        <dbReference type="Proteomes" id="UP000070224"/>
    </source>
</evidence>
<protein>
    <submittedName>
        <fullName evidence="1">Uncharacterized protein</fullName>
    </submittedName>
</protein>
<comment type="caution">
    <text evidence="1">The sequence shown here is derived from an EMBL/GenBank/DDBJ whole genome shotgun (WGS) entry which is preliminary data.</text>
</comment>
<gene>
    <name evidence="1" type="ORF">HMPREF3185_00060</name>
</gene>
<name>A0A134BG52_9PORP</name>
<sequence>MHYFPYLCDNSIINTIIDMKFKYTLILLGAVLFSLTSCSSSKEDDPKEDPFLKTTWESASYIGKYPNGDRYHFQTSIYFKEDKHIAFWIEEELIREEGEGKRHTTKVLSLPYTRKGMVATVRVAREIAPGGIGPEREPFKPDTFTYTLDASKQRLTCKKHSTGEITIFTPPKK</sequence>